<keyword evidence="2" id="KW-1133">Transmembrane helix</keyword>
<name>A0A833NWV1_UNCSA</name>
<feature type="transmembrane region" description="Helical" evidence="2">
    <location>
        <begin position="45"/>
        <end position="67"/>
    </location>
</feature>
<keyword evidence="2" id="KW-0472">Membrane</keyword>
<protein>
    <recommendedName>
        <fullName evidence="5">DUF3084 domain-containing protein</fullName>
    </recommendedName>
</protein>
<dbReference type="Proteomes" id="UP000488506">
    <property type="component" value="Unassembled WGS sequence"/>
</dbReference>
<comment type="caution">
    <text evidence="3">The sequence shown here is derived from an EMBL/GenBank/DDBJ whole genome shotgun (WGS) entry which is preliminary data.</text>
</comment>
<evidence type="ECO:0000256" key="2">
    <source>
        <dbReference type="SAM" id="Phobius"/>
    </source>
</evidence>
<proteinExistence type="predicted"/>
<evidence type="ECO:0000256" key="1">
    <source>
        <dbReference type="SAM" id="Coils"/>
    </source>
</evidence>
<keyword evidence="2" id="KW-0812">Transmembrane</keyword>
<evidence type="ECO:0008006" key="5">
    <source>
        <dbReference type="Google" id="ProtNLM"/>
    </source>
</evidence>
<feature type="coiled-coil region" evidence="1">
    <location>
        <begin position="78"/>
        <end position="147"/>
    </location>
</feature>
<organism evidence="3 4">
    <name type="scientific">Candidatus Saganbacteria bacterium</name>
    <dbReference type="NCBI Taxonomy" id="2575572"/>
    <lineage>
        <taxon>Bacteria</taxon>
        <taxon>Bacillati</taxon>
        <taxon>Saganbacteria</taxon>
    </lineage>
</organism>
<sequence length="324" mass="35698">MNFAIEFIFVLLLISGVIAFIGNNVGRYFGKKRLSVFGLRPRNTALIFTVISGVLIALMTFLTVVVISQDARTALFGLEKLRDEISAASSELGKAKMELIQAKLEMDKMKEVLDKTKTEIANLKESKVKLKKEIDVASSQKVKYQANEIIYSAMIAGGQGSAKAEAELGKIIDDLKSQNIEILYNKTDYSATLSYIANMSADVALKIVSSKNVTIGEKVPVGFDVEINRLIYKKGEIIESSSISGKLTQLETEQRVETLLNSAFNSAKKRGVITRAEATESQYEKAFSAVRRIRGYGTLTKVNVVALNDIYTIGPLNYEIKVTP</sequence>
<evidence type="ECO:0000313" key="3">
    <source>
        <dbReference type="EMBL" id="KAF0133891.1"/>
    </source>
</evidence>
<dbReference type="AlphaFoldDB" id="A0A833NWV1"/>
<accession>A0A833NWV1</accession>
<keyword evidence="1" id="KW-0175">Coiled coil</keyword>
<dbReference type="EMBL" id="WPAF01000016">
    <property type="protein sequence ID" value="KAF0133891.1"/>
    <property type="molecule type" value="Genomic_DNA"/>
</dbReference>
<feature type="transmembrane region" description="Helical" evidence="2">
    <location>
        <begin position="6"/>
        <end position="25"/>
    </location>
</feature>
<reference evidence="3 4" key="1">
    <citation type="submission" date="2019-12" db="EMBL/GenBank/DDBJ databases">
        <authorList>
            <person name="Wolfe R."/>
            <person name="Danczak R."/>
            <person name="Wilkins M."/>
        </authorList>
    </citation>
    <scope>NUCLEOTIDE SEQUENCE [LARGE SCALE GENOMIC DNA]</scope>
    <source>
        <strain evidence="3">X2_MaxBin.013</strain>
    </source>
</reference>
<gene>
    <name evidence="3" type="ORF">FD145_1003</name>
</gene>
<dbReference type="InterPro" id="IPR021435">
    <property type="entry name" value="DUF3084"/>
</dbReference>
<dbReference type="Pfam" id="PF11283">
    <property type="entry name" value="DUF3084"/>
    <property type="match status" value="1"/>
</dbReference>
<evidence type="ECO:0000313" key="4">
    <source>
        <dbReference type="Proteomes" id="UP000488506"/>
    </source>
</evidence>